<dbReference type="PROSITE" id="PS51687">
    <property type="entry name" value="SAM_MT_RNA_M5U"/>
    <property type="match status" value="1"/>
</dbReference>
<feature type="binding site" evidence="4">
    <location>
        <position position="304"/>
    </location>
    <ligand>
        <name>S-adenosyl-L-methionine</name>
        <dbReference type="ChEBI" id="CHEBI:59789"/>
    </ligand>
</feature>
<organism evidence="6 7">
    <name type="scientific">Thermosipho atlanticus DSM 15807</name>
    <dbReference type="NCBI Taxonomy" id="1123380"/>
    <lineage>
        <taxon>Bacteria</taxon>
        <taxon>Thermotogati</taxon>
        <taxon>Thermotogota</taxon>
        <taxon>Thermotogae</taxon>
        <taxon>Thermotogales</taxon>
        <taxon>Fervidobacteriaceae</taxon>
        <taxon>Thermosipho</taxon>
    </lineage>
</organism>
<evidence type="ECO:0000313" key="7">
    <source>
        <dbReference type="Proteomes" id="UP000242592"/>
    </source>
</evidence>
<protein>
    <submittedName>
        <fullName evidence="6">23S rRNA (Uracil1939-C5)-methyltransferase</fullName>
    </submittedName>
</protein>
<evidence type="ECO:0000259" key="5">
    <source>
        <dbReference type="PROSITE" id="PS50926"/>
    </source>
</evidence>
<evidence type="ECO:0000256" key="1">
    <source>
        <dbReference type="ARBA" id="ARBA00022603"/>
    </source>
</evidence>
<feature type="active site" description="Nucleophile" evidence="4">
    <location>
        <position position="397"/>
    </location>
</feature>
<dbReference type="PROSITE" id="PS01231">
    <property type="entry name" value="TRMA_2"/>
    <property type="match status" value="1"/>
</dbReference>
<evidence type="ECO:0000313" key="6">
    <source>
        <dbReference type="EMBL" id="SHH21220.1"/>
    </source>
</evidence>
<name>A0A1M5R5A0_9BACT</name>
<dbReference type="Gene3D" id="3.40.50.150">
    <property type="entry name" value="Vaccinia Virus protein VP39"/>
    <property type="match status" value="1"/>
</dbReference>
<dbReference type="InterPro" id="IPR002792">
    <property type="entry name" value="TRAM_dom"/>
</dbReference>
<dbReference type="SUPFAM" id="SSF50249">
    <property type="entry name" value="Nucleic acid-binding proteins"/>
    <property type="match status" value="1"/>
</dbReference>
<dbReference type="GO" id="GO:0070041">
    <property type="term" value="F:rRNA (uridine-C5-)-methyltransferase activity"/>
    <property type="evidence" value="ECO:0007669"/>
    <property type="project" value="TreeGrafter"/>
</dbReference>
<keyword evidence="7" id="KW-1185">Reference proteome</keyword>
<keyword evidence="1 4" id="KW-0489">Methyltransferase</keyword>
<dbReference type="Pfam" id="PF01938">
    <property type="entry name" value="TRAM"/>
    <property type="match status" value="1"/>
</dbReference>
<feature type="domain" description="TRAM" evidence="5">
    <location>
        <begin position="1"/>
        <end position="55"/>
    </location>
</feature>
<dbReference type="CDD" id="cd02440">
    <property type="entry name" value="AdoMet_MTases"/>
    <property type="match status" value="1"/>
</dbReference>
<sequence length="443" mass="50860">MSEMVYIEKLAYGGSGLGKLPGGKIIFVSGAYPGELVKVDIISDKRDYAIGRLEEVIESIPERRHPVCPYFRKCGGCNFLDLRYSKQLQFKEEIVKEQLSRIARISVDKVTQIQKSNDEYEYRLKMEFAFDYNMKTTLGFKMKNSRKIIDIKKCYIAPKYFNKIVELTPEIIDLHKVPIYKNRKGVLKHLVLRYSPTEKNVMVIFVTKTEKFSNGRQIANQLVKNIPNVSSVVHVMNSNDKIVLRGPYKILRGEGVLSYEFDWEKFQVPPTAFFQNNYHITGKMIEFLTKSLNLNGSETILELYSGLGTFSIRLAALSKHTTAVESNRVAIKAGKANANINNVRNLRFIEADVKEYLNSHEERYDVVVVDPPRSGLEKEVIDKILEISPEKIGYVSCNPATLARDLKKFLDSGKYKIEIIKPFDMFPQTYHIETITILRKRGL</sequence>
<evidence type="ECO:0000256" key="4">
    <source>
        <dbReference type="PROSITE-ProRule" id="PRU01024"/>
    </source>
</evidence>
<keyword evidence="2 4" id="KW-0808">Transferase</keyword>
<gene>
    <name evidence="6" type="ORF">SAMN02745199_0330</name>
</gene>
<evidence type="ECO:0000256" key="2">
    <source>
        <dbReference type="ARBA" id="ARBA00022679"/>
    </source>
</evidence>
<feature type="binding site" evidence="4">
    <location>
        <position position="325"/>
    </location>
    <ligand>
        <name>S-adenosyl-L-methionine</name>
        <dbReference type="ChEBI" id="CHEBI:59789"/>
    </ligand>
</feature>
<feature type="binding site" evidence="4">
    <location>
        <position position="275"/>
    </location>
    <ligand>
        <name>S-adenosyl-L-methionine</name>
        <dbReference type="ChEBI" id="CHEBI:59789"/>
    </ligand>
</feature>
<accession>A0A1M5R5A0</accession>
<dbReference type="SUPFAM" id="SSF53335">
    <property type="entry name" value="S-adenosyl-L-methionine-dependent methyltransferases"/>
    <property type="match status" value="1"/>
</dbReference>
<dbReference type="GO" id="GO:0070475">
    <property type="term" value="P:rRNA base methylation"/>
    <property type="evidence" value="ECO:0007669"/>
    <property type="project" value="TreeGrafter"/>
</dbReference>
<dbReference type="InterPro" id="IPR029063">
    <property type="entry name" value="SAM-dependent_MTases_sf"/>
</dbReference>
<dbReference type="PROSITE" id="PS50926">
    <property type="entry name" value="TRAM"/>
    <property type="match status" value="1"/>
</dbReference>
<keyword evidence="3 4" id="KW-0949">S-adenosyl-L-methionine</keyword>
<evidence type="ECO:0000256" key="3">
    <source>
        <dbReference type="ARBA" id="ARBA00022691"/>
    </source>
</evidence>
<dbReference type="Gene3D" id="2.40.50.140">
    <property type="entry name" value="Nucleic acid-binding proteins"/>
    <property type="match status" value="1"/>
</dbReference>
<dbReference type="InterPro" id="IPR030391">
    <property type="entry name" value="MeTrfase_TrmA_CS"/>
</dbReference>
<dbReference type="RefSeq" id="WP_073071429.1">
    <property type="nucleotide sequence ID" value="NZ_FQXN01000001.1"/>
</dbReference>
<dbReference type="NCBIfam" id="TIGR00479">
    <property type="entry name" value="rumA"/>
    <property type="match status" value="1"/>
</dbReference>
<dbReference type="InterPro" id="IPR012340">
    <property type="entry name" value="NA-bd_OB-fold"/>
</dbReference>
<dbReference type="PANTHER" id="PTHR11061">
    <property type="entry name" value="RNA M5U METHYLTRANSFERASE"/>
    <property type="match status" value="1"/>
</dbReference>
<reference evidence="7" key="1">
    <citation type="submission" date="2016-11" db="EMBL/GenBank/DDBJ databases">
        <authorList>
            <person name="Varghese N."/>
            <person name="Submissions S."/>
        </authorList>
    </citation>
    <scope>NUCLEOTIDE SEQUENCE [LARGE SCALE GENOMIC DNA]</scope>
    <source>
        <strain evidence="7">DSM 15807</strain>
    </source>
</reference>
<dbReference type="STRING" id="1123380.SAMN02745199_0330"/>
<dbReference type="OrthoDB" id="9804590at2"/>
<proteinExistence type="inferred from homology"/>
<feature type="binding site" evidence="4">
    <location>
        <position position="370"/>
    </location>
    <ligand>
        <name>S-adenosyl-L-methionine</name>
        <dbReference type="ChEBI" id="CHEBI:59789"/>
    </ligand>
</feature>
<comment type="similarity">
    <text evidence="4">Belongs to the class I-like SAM-binding methyltransferase superfamily. RNA M5U methyltransferase family.</text>
</comment>
<dbReference type="PANTHER" id="PTHR11061:SF30">
    <property type="entry name" value="TRNA (URACIL(54)-C(5))-METHYLTRANSFERASE"/>
    <property type="match status" value="1"/>
</dbReference>
<dbReference type="Proteomes" id="UP000242592">
    <property type="component" value="Unassembled WGS sequence"/>
</dbReference>
<dbReference type="InterPro" id="IPR010280">
    <property type="entry name" value="U5_MeTrfase_fam"/>
</dbReference>
<dbReference type="AlphaFoldDB" id="A0A1M5R5A0"/>
<dbReference type="Gene3D" id="2.40.50.1070">
    <property type="match status" value="1"/>
</dbReference>
<dbReference type="EMBL" id="FQXN01000001">
    <property type="protein sequence ID" value="SHH21220.1"/>
    <property type="molecule type" value="Genomic_DNA"/>
</dbReference>
<dbReference type="Pfam" id="PF05958">
    <property type="entry name" value="tRNA_U5-meth_tr"/>
    <property type="match status" value="1"/>
</dbReference>